<dbReference type="Gene3D" id="1.10.101.10">
    <property type="entry name" value="PGBD-like superfamily/PGBD"/>
    <property type="match status" value="1"/>
</dbReference>
<dbReference type="AlphaFoldDB" id="A0A919P105"/>
<dbReference type="Pfam" id="PF01471">
    <property type="entry name" value="PG_binding_1"/>
    <property type="match status" value="1"/>
</dbReference>
<dbReference type="Proteomes" id="UP000632740">
    <property type="component" value="Unassembled WGS sequence"/>
</dbReference>
<dbReference type="CDD" id="cd06418">
    <property type="entry name" value="GH25_BacA-like"/>
    <property type="match status" value="1"/>
</dbReference>
<sequence length="813" mass="88742">MTDQQVLLAQKWVNSTYTGVSPGYVPVEEDGITGWRTVWALTRALQIELSITALSDNFGATTESRFTSMIGSISPSTPSGNVVRILRAALWCKGYPGGTVGNGTFDDQLAASCVSMKRDMGLSTSAPDISAKLMKSILTMDGYVTSTWYGGTARIRQAQQWLNETYLHRKDFYVVPCDGVFSRDVQKALMFAIQYELGMADGVANGTFGPGTQSGLKASGTVGTGSVDGAKRFVRLFQAALIFNAYTPPFDGTFLASTKDEVLEFQEFTQLPSTGRGDYATWASLLVSTGDPDRRGTVADTNKPLTPGTVATLYDAGYRAVGRYLSVASKRIAPFEIRTIHQGGLKFFPVFQEFANAPQYFSKEIGVNQGKLAQLRARQLGIAPGAVIYFSVDFDATGGDIEGLVIPYFEGVRLGLGWAGADYRVGVYGARNVCQKVSQAGLAVSSWSSGIPRGWSGNLGFSLPDNWAYDQIQTLTVGSGTNAITIDKNIGSPRAEPLGAADVLPTPDRMVTTGGTTAPAFDDFFWQTTSLCWEAEGVLEQSGIELLVRPLLNDFVLHYLQKDGYWDTEWKIYTPLKETIASFVTVIGPVVAGQATELRSSFYSSASGLPPEGSYEGDIPHLAASTRAYMMWMDVSTADRTSVGDLGGWALDLVTLWAQYAEARWHEPTVRVSSWFAERLGTTAEGSTFGSADLVSDVDAYLVYRRISGTNLQRPVSDALREIRVAAQTDPRWRYRTFLDERFDGSAANVRSAVRDLFENHLFRFPVNRKIDGHRRPGEEGINGELITQDELDAEMDAVGRAFSDRLFLEAGR</sequence>
<evidence type="ECO:0000259" key="1">
    <source>
        <dbReference type="Pfam" id="PF01471"/>
    </source>
</evidence>
<organism evidence="3 4">
    <name type="scientific">Cellulomonas chitinilytica</name>
    <dbReference type="NCBI Taxonomy" id="398759"/>
    <lineage>
        <taxon>Bacteria</taxon>
        <taxon>Bacillati</taxon>
        <taxon>Actinomycetota</taxon>
        <taxon>Actinomycetes</taxon>
        <taxon>Micrococcales</taxon>
        <taxon>Cellulomonadaceae</taxon>
        <taxon>Cellulomonas</taxon>
    </lineage>
</organism>
<feature type="domain" description="Rv2525c-like glycoside hydrolase-like" evidence="2">
    <location>
        <begin position="312"/>
        <end position="489"/>
    </location>
</feature>
<dbReference type="InterPro" id="IPR036365">
    <property type="entry name" value="PGBD-like_sf"/>
</dbReference>
<name>A0A919P105_9CELL</name>
<dbReference type="Gene3D" id="3.20.20.80">
    <property type="entry name" value="Glycosidases"/>
    <property type="match status" value="1"/>
</dbReference>
<dbReference type="RefSeq" id="WP_203750464.1">
    <property type="nucleotide sequence ID" value="NZ_BONK01000004.1"/>
</dbReference>
<dbReference type="Pfam" id="PF08924">
    <property type="entry name" value="Rv2525c_GlyHyd-like"/>
    <property type="match status" value="1"/>
</dbReference>
<evidence type="ECO:0008006" key="5">
    <source>
        <dbReference type="Google" id="ProtNLM"/>
    </source>
</evidence>
<protein>
    <recommendedName>
        <fullName evidence="5">DUF1906 domain-containing protein</fullName>
    </recommendedName>
</protein>
<dbReference type="InterPro" id="IPR015020">
    <property type="entry name" value="Rv2525c-like_Glyco_Hydro-like"/>
</dbReference>
<feature type="domain" description="Peptidoglycan binding-like" evidence="1">
    <location>
        <begin position="234"/>
        <end position="285"/>
    </location>
</feature>
<accession>A0A919P105</accession>
<reference evidence="3" key="1">
    <citation type="submission" date="2021-01" db="EMBL/GenBank/DDBJ databases">
        <title>Whole genome shotgun sequence of Cellulomonas chitinilytica NBRC 110799.</title>
        <authorList>
            <person name="Komaki H."/>
            <person name="Tamura T."/>
        </authorList>
    </citation>
    <scope>NUCLEOTIDE SEQUENCE</scope>
    <source>
        <strain evidence="3">NBRC 110799</strain>
    </source>
</reference>
<dbReference type="InterPro" id="IPR036366">
    <property type="entry name" value="PGBDSf"/>
</dbReference>
<dbReference type="SUPFAM" id="SSF47090">
    <property type="entry name" value="PGBD-like"/>
    <property type="match status" value="1"/>
</dbReference>
<evidence type="ECO:0000313" key="3">
    <source>
        <dbReference type="EMBL" id="GIG20680.1"/>
    </source>
</evidence>
<evidence type="ECO:0000313" key="4">
    <source>
        <dbReference type="Proteomes" id="UP000632740"/>
    </source>
</evidence>
<proteinExistence type="predicted"/>
<gene>
    <name evidence="3" type="ORF">Cch01nite_14040</name>
</gene>
<evidence type="ECO:0000259" key="2">
    <source>
        <dbReference type="Pfam" id="PF08924"/>
    </source>
</evidence>
<dbReference type="SUPFAM" id="SSF51445">
    <property type="entry name" value="(Trans)glycosidases"/>
    <property type="match status" value="1"/>
</dbReference>
<comment type="caution">
    <text evidence="3">The sequence shown here is derived from an EMBL/GenBank/DDBJ whole genome shotgun (WGS) entry which is preliminary data.</text>
</comment>
<dbReference type="InterPro" id="IPR017853">
    <property type="entry name" value="GH"/>
</dbReference>
<dbReference type="EMBL" id="BONK01000004">
    <property type="protein sequence ID" value="GIG20680.1"/>
    <property type="molecule type" value="Genomic_DNA"/>
</dbReference>
<keyword evidence="4" id="KW-1185">Reference proteome</keyword>
<dbReference type="InterPro" id="IPR002477">
    <property type="entry name" value="Peptidoglycan-bd-like"/>
</dbReference>